<feature type="transmembrane region" description="Helical" evidence="1">
    <location>
        <begin position="264"/>
        <end position="297"/>
    </location>
</feature>
<sequence length="406" mass="46381">MNYLNISDAIQAVCHFLTGLFLAIPWIPENHDSIVRFVGATLNSSYLASYPITCILSASRVLIILKYIQPDEMSIPIKVAIFFGLSYSLANFLCCSIDQNFMLSLPGWSYDMSRPYGPLLEELEVYESLGSLGISYIAHMIILGNIYMNKKQFPSSRSRTSELRIFFQSTILTLYITASLVVWHHIDWFPESNTIIAIIHTSWLLITYLNPVLLLAFNSMINFLNICDLGQAVGHLLTGIFVIFPEFSKENDVYIRLVGSTFNWFYLATFPVVFTLAASRALIISNIVHCTQISYHIKSIYRNRKSTTSSASRKFETAIFIHSTIVTVHLTILIIAWHNLEYFSYSTESLVVTHMMWLALSYLNPILLLSFNSTFRKELLTVLGLQSRFLGYQPRLLTNRMLTFNT</sequence>
<dbReference type="InterPro" id="IPR019425">
    <property type="entry name" value="7TM_GPCR_serpentine_rcpt_Srt"/>
</dbReference>
<dbReference type="PANTHER" id="PTHR23021">
    <property type="entry name" value="SERPENTINE RECEPTOR, CLASS T"/>
    <property type="match status" value="1"/>
</dbReference>
<feature type="transmembrane region" description="Helical" evidence="1">
    <location>
        <begin position="223"/>
        <end position="244"/>
    </location>
</feature>
<dbReference type="OrthoDB" id="5833348at2759"/>
<feature type="transmembrane region" description="Helical" evidence="1">
    <location>
        <begin position="165"/>
        <end position="183"/>
    </location>
</feature>
<name>A0A8S1HKM8_9PELO</name>
<feature type="transmembrane region" description="Helical" evidence="1">
    <location>
        <begin position="195"/>
        <end position="216"/>
    </location>
</feature>
<dbReference type="Proteomes" id="UP000835052">
    <property type="component" value="Unassembled WGS sequence"/>
</dbReference>
<feature type="transmembrane region" description="Helical" evidence="1">
    <location>
        <begin position="350"/>
        <end position="371"/>
    </location>
</feature>
<proteinExistence type="predicted"/>
<feature type="transmembrane region" description="Helical" evidence="1">
    <location>
        <begin position="9"/>
        <end position="27"/>
    </location>
</feature>
<gene>
    <name evidence="2" type="ORF">CAUJ_LOCUS10927</name>
</gene>
<feature type="transmembrane region" description="Helical" evidence="1">
    <location>
        <begin position="47"/>
        <end position="68"/>
    </location>
</feature>
<reference evidence="2" key="1">
    <citation type="submission" date="2020-10" db="EMBL/GenBank/DDBJ databases">
        <authorList>
            <person name="Kikuchi T."/>
        </authorList>
    </citation>
    <scope>NUCLEOTIDE SEQUENCE</scope>
    <source>
        <strain evidence="2">NKZ352</strain>
    </source>
</reference>
<evidence type="ECO:0000256" key="1">
    <source>
        <dbReference type="SAM" id="Phobius"/>
    </source>
</evidence>
<organism evidence="2 3">
    <name type="scientific">Caenorhabditis auriculariae</name>
    <dbReference type="NCBI Taxonomy" id="2777116"/>
    <lineage>
        <taxon>Eukaryota</taxon>
        <taxon>Metazoa</taxon>
        <taxon>Ecdysozoa</taxon>
        <taxon>Nematoda</taxon>
        <taxon>Chromadorea</taxon>
        <taxon>Rhabditida</taxon>
        <taxon>Rhabditina</taxon>
        <taxon>Rhabditomorpha</taxon>
        <taxon>Rhabditoidea</taxon>
        <taxon>Rhabditidae</taxon>
        <taxon>Peloderinae</taxon>
        <taxon>Caenorhabditis</taxon>
    </lineage>
</organism>
<feature type="transmembrane region" description="Helical" evidence="1">
    <location>
        <begin position="80"/>
        <end position="105"/>
    </location>
</feature>
<dbReference type="AlphaFoldDB" id="A0A8S1HKM8"/>
<dbReference type="PANTHER" id="PTHR23021:SF88">
    <property type="entry name" value="SERPENTINE RECEPTOR, CLASS T"/>
    <property type="match status" value="1"/>
</dbReference>
<protein>
    <submittedName>
        <fullName evidence="2">Uncharacterized protein</fullName>
    </submittedName>
</protein>
<evidence type="ECO:0000313" key="2">
    <source>
        <dbReference type="EMBL" id="CAD6195008.1"/>
    </source>
</evidence>
<dbReference type="EMBL" id="CAJGYM010000050">
    <property type="protein sequence ID" value="CAD6195008.1"/>
    <property type="molecule type" value="Genomic_DNA"/>
</dbReference>
<feature type="transmembrane region" description="Helical" evidence="1">
    <location>
        <begin position="318"/>
        <end position="338"/>
    </location>
</feature>
<evidence type="ECO:0000313" key="3">
    <source>
        <dbReference type="Proteomes" id="UP000835052"/>
    </source>
</evidence>
<keyword evidence="1" id="KW-0812">Transmembrane</keyword>
<keyword evidence="1" id="KW-1133">Transmembrane helix</keyword>
<accession>A0A8S1HKM8</accession>
<keyword evidence="3" id="KW-1185">Reference proteome</keyword>
<keyword evidence="1" id="KW-0472">Membrane</keyword>
<comment type="caution">
    <text evidence="2">The sequence shown here is derived from an EMBL/GenBank/DDBJ whole genome shotgun (WGS) entry which is preliminary data.</text>
</comment>
<feature type="transmembrane region" description="Helical" evidence="1">
    <location>
        <begin position="125"/>
        <end position="144"/>
    </location>
</feature>
<dbReference type="SUPFAM" id="SSF81321">
    <property type="entry name" value="Family A G protein-coupled receptor-like"/>
    <property type="match status" value="1"/>
</dbReference>